<gene>
    <name evidence="2" type="ORF">BCB69_01840</name>
</gene>
<keyword evidence="1" id="KW-1133">Transmembrane helix</keyword>
<proteinExistence type="predicted"/>
<organism evidence="2 3">
    <name type="scientific">Dialister pneumosintes</name>
    <dbReference type="NCBI Taxonomy" id="39950"/>
    <lineage>
        <taxon>Bacteria</taxon>
        <taxon>Bacillati</taxon>
        <taxon>Bacillota</taxon>
        <taxon>Negativicutes</taxon>
        <taxon>Veillonellales</taxon>
        <taxon>Veillonellaceae</taxon>
        <taxon>Dialister</taxon>
    </lineage>
</organism>
<evidence type="ECO:0000313" key="3">
    <source>
        <dbReference type="Proteomes" id="UP000094757"/>
    </source>
</evidence>
<dbReference type="AlphaFoldDB" id="A0A1B3WCY3"/>
<dbReference type="KEGG" id="dpn:BCB69_01840"/>
<dbReference type="EMBL" id="CP017037">
    <property type="protein sequence ID" value="AOH38829.1"/>
    <property type="molecule type" value="Genomic_DNA"/>
</dbReference>
<feature type="transmembrane region" description="Helical" evidence="1">
    <location>
        <begin position="48"/>
        <end position="65"/>
    </location>
</feature>
<evidence type="ECO:0008006" key="4">
    <source>
        <dbReference type="Google" id="ProtNLM"/>
    </source>
</evidence>
<feature type="transmembrane region" description="Helical" evidence="1">
    <location>
        <begin position="21"/>
        <end position="42"/>
    </location>
</feature>
<accession>A0A1B3WCY3</accession>
<dbReference type="RefSeq" id="WP_069176850.1">
    <property type="nucleotide sequence ID" value="NZ_CP017037.1"/>
</dbReference>
<dbReference type="STRING" id="39950.BCB69_01840"/>
<protein>
    <recommendedName>
        <fullName evidence="4">YcxB-like protein domain-containing protein</fullName>
    </recommendedName>
</protein>
<name>A0A1B3WCY3_9FIRM</name>
<evidence type="ECO:0000313" key="2">
    <source>
        <dbReference type="EMBL" id="AOH38829.1"/>
    </source>
</evidence>
<keyword evidence="1" id="KW-0472">Membrane</keyword>
<dbReference type="Proteomes" id="UP000094757">
    <property type="component" value="Chromosome"/>
</dbReference>
<evidence type="ECO:0000256" key="1">
    <source>
        <dbReference type="SAM" id="Phobius"/>
    </source>
</evidence>
<keyword evidence="1" id="KW-0812">Transmembrane</keyword>
<sequence>MEFFNEKIHGRAECVAKRTQSFVVSLSLLYTLLAITSLLYFFEYKLHIIGIIITLFSVWQIYRIHQPVIIATEKMFLVTVPFWELPFSKEGVYAMIENKYISLSYDQIIGFSEDWKLIYLGMKQEGGIVELAIEGTYISLKDKECIVRIIESKQQNNFNCYNKR</sequence>
<reference evidence="3" key="1">
    <citation type="submission" date="2016-08" db="EMBL/GenBank/DDBJ databases">
        <authorList>
            <person name="Holder M.E."/>
            <person name="Ajami N.J."/>
            <person name="Petrosino J.F."/>
        </authorList>
    </citation>
    <scope>NUCLEOTIDE SEQUENCE [LARGE SCALE GENOMIC DNA]</scope>
    <source>
        <strain evidence="3">F0677</strain>
    </source>
</reference>